<feature type="compositionally biased region" description="Polar residues" evidence="1">
    <location>
        <begin position="72"/>
        <end position="88"/>
    </location>
</feature>
<dbReference type="PANTHER" id="PTHR33180">
    <property type="entry name" value="PHOTOSYSTEM II CP43 REACTION CENTER PROTEIN"/>
    <property type="match status" value="1"/>
</dbReference>
<dbReference type="Proteomes" id="UP000011115">
    <property type="component" value="Unassembled WGS sequence"/>
</dbReference>
<organism evidence="3 4">
    <name type="scientific">Solanum tuberosum</name>
    <name type="common">Potato</name>
    <dbReference type="NCBI Taxonomy" id="4113"/>
    <lineage>
        <taxon>Eukaryota</taxon>
        <taxon>Viridiplantae</taxon>
        <taxon>Streptophyta</taxon>
        <taxon>Embryophyta</taxon>
        <taxon>Tracheophyta</taxon>
        <taxon>Spermatophyta</taxon>
        <taxon>Magnoliopsida</taxon>
        <taxon>eudicotyledons</taxon>
        <taxon>Gunneridae</taxon>
        <taxon>Pentapetalae</taxon>
        <taxon>asterids</taxon>
        <taxon>lamiids</taxon>
        <taxon>Solanales</taxon>
        <taxon>Solanaceae</taxon>
        <taxon>Solanoideae</taxon>
        <taxon>Solaneae</taxon>
        <taxon>Solanum</taxon>
    </lineage>
</organism>
<dbReference type="InParanoid" id="M1DU85"/>
<reference evidence="3" key="2">
    <citation type="submission" date="2015-06" db="UniProtKB">
        <authorList>
            <consortium name="EnsemblPlants"/>
        </authorList>
    </citation>
    <scope>IDENTIFICATION</scope>
    <source>
        <strain evidence="3">DM1-3 516 R44</strain>
    </source>
</reference>
<sequence length="395" mass="43797">MGLHSYIAQVSLESDCDMARPKVAGRYMPPRRKSKGIKHNEAGTASRGKATKPPITSGKGKGKEKAHVSPKGRSNNDNIYTTHLTTSESEGENKEQETIDSEDDELVVGPRAEMLSKKMNDSSRIRNPQATTPPTLVLAQAVVLAPLVQGPPPKSMNILETEGQRTIIEEKPRGPNIPNWIREFYTSYRTLIPQRKKQAEAFKLVDYVVVLGKKDKDSRKYEEMVGPTDTDDTPKWLGIGAPIDKKARNVAARYWFGIISSTIIPSQNESILHLTKEAYLSFIIDGTTLNLGMIIAHEMVMRAKQRQTSLPFSVLITELYRRARVPRDAKKDVEVIPTSSTDIWRIEAEYLKDQAEKKKVAPVDSSPVVDTDTLPAEASLPTPAPGRSGTSCCTF</sequence>
<feature type="region of interest" description="Disordered" evidence="1">
    <location>
        <begin position="25"/>
        <end position="105"/>
    </location>
</feature>
<evidence type="ECO:0000256" key="1">
    <source>
        <dbReference type="SAM" id="MobiDB-lite"/>
    </source>
</evidence>
<name>M1DU85_SOLTU</name>
<accession>M1DU85</accession>
<dbReference type="Pfam" id="PF20167">
    <property type="entry name" value="Transposase_32"/>
    <property type="match status" value="1"/>
</dbReference>
<dbReference type="InterPro" id="IPR046796">
    <property type="entry name" value="Transposase_32_dom"/>
</dbReference>
<evidence type="ECO:0000259" key="2">
    <source>
        <dbReference type="Pfam" id="PF20167"/>
    </source>
</evidence>
<dbReference type="PANTHER" id="PTHR33180:SF31">
    <property type="entry name" value="POLYPROTEIN PROTEIN"/>
    <property type="match status" value="1"/>
</dbReference>
<reference evidence="4" key="1">
    <citation type="journal article" date="2011" name="Nature">
        <title>Genome sequence and analysis of the tuber crop potato.</title>
        <authorList>
            <consortium name="The Potato Genome Sequencing Consortium"/>
        </authorList>
    </citation>
    <scope>NUCLEOTIDE SEQUENCE [LARGE SCALE GENOMIC DNA]</scope>
    <source>
        <strain evidence="4">cv. DM1-3 516 R44</strain>
    </source>
</reference>
<evidence type="ECO:0000313" key="3">
    <source>
        <dbReference type="EnsemblPlants" id="PGSC0003DMT400094484"/>
    </source>
</evidence>
<dbReference type="GO" id="GO:0009579">
    <property type="term" value="C:thylakoid"/>
    <property type="evidence" value="ECO:0000318"/>
    <property type="project" value="GO_Central"/>
</dbReference>
<proteinExistence type="predicted"/>
<keyword evidence="4" id="KW-1185">Reference proteome</keyword>
<dbReference type="Gramene" id="PGSC0003DMT400094484">
    <property type="protein sequence ID" value="PGSC0003DMT400094484"/>
    <property type="gene ID" value="PGSC0003DMG400044055"/>
</dbReference>
<dbReference type="HOGENOM" id="CLU_029307_1_1_1"/>
<dbReference type="PaxDb" id="4113-PGSC0003DMT400094484"/>
<evidence type="ECO:0000313" key="4">
    <source>
        <dbReference type="Proteomes" id="UP000011115"/>
    </source>
</evidence>
<dbReference type="EnsemblPlants" id="PGSC0003DMT400094484">
    <property type="protein sequence ID" value="PGSC0003DMT400094484"/>
    <property type="gene ID" value="PGSC0003DMG400044055"/>
</dbReference>
<dbReference type="AlphaFoldDB" id="M1DU85"/>
<protein>
    <recommendedName>
        <fullName evidence="2">Putative plant transposon protein domain-containing protein</fullName>
    </recommendedName>
</protein>
<dbReference type="GO" id="GO:0009523">
    <property type="term" value="C:photosystem II"/>
    <property type="evidence" value="ECO:0000318"/>
    <property type="project" value="GO_Central"/>
</dbReference>
<feature type="region of interest" description="Disordered" evidence="1">
    <location>
        <begin position="361"/>
        <end position="395"/>
    </location>
</feature>
<feature type="domain" description="Putative plant transposon protein" evidence="2">
    <location>
        <begin position="172"/>
        <end position="326"/>
    </location>
</feature>